<feature type="repeat" description="ANK" evidence="3">
    <location>
        <begin position="312"/>
        <end position="344"/>
    </location>
</feature>
<keyword evidence="5" id="KW-1185">Reference proteome</keyword>
<feature type="repeat" description="ANK" evidence="3">
    <location>
        <begin position="345"/>
        <end position="377"/>
    </location>
</feature>
<evidence type="ECO:0000256" key="2">
    <source>
        <dbReference type="ARBA" id="ARBA00023043"/>
    </source>
</evidence>
<dbReference type="InParanoid" id="A2EFE9"/>
<dbReference type="InterPro" id="IPR036770">
    <property type="entry name" value="Ankyrin_rpt-contain_sf"/>
</dbReference>
<dbReference type="PANTHER" id="PTHR24188:SF29">
    <property type="entry name" value="GH09064P"/>
    <property type="match status" value="1"/>
</dbReference>
<reference evidence="4" key="1">
    <citation type="submission" date="2006-10" db="EMBL/GenBank/DDBJ databases">
        <authorList>
            <person name="Amadeo P."/>
            <person name="Zhao Q."/>
            <person name="Wortman J."/>
            <person name="Fraser-Liggett C."/>
            <person name="Carlton J."/>
        </authorList>
    </citation>
    <scope>NUCLEOTIDE SEQUENCE</scope>
    <source>
        <strain evidence="4">G3</strain>
    </source>
</reference>
<protein>
    <submittedName>
        <fullName evidence="4">Ankyrin repeat protein, putative</fullName>
    </submittedName>
</protein>
<dbReference type="eggNOG" id="KOG0504">
    <property type="taxonomic scope" value="Eukaryota"/>
</dbReference>
<reference evidence="4" key="2">
    <citation type="journal article" date="2007" name="Science">
        <title>Draft genome sequence of the sexually transmitted pathogen Trichomonas vaginalis.</title>
        <authorList>
            <person name="Carlton J.M."/>
            <person name="Hirt R.P."/>
            <person name="Silva J.C."/>
            <person name="Delcher A.L."/>
            <person name="Schatz M."/>
            <person name="Zhao Q."/>
            <person name="Wortman J.R."/>
            <person name="Bidwell S.L."/>
            <person name="Alsmark U.C.M."/>
            <person name="Besteiro S."/>
            <person name="Sicheritz-Ponten T."/>
            <person name="Noel C.J."/>
            <person name="Dacks J.B."/>
            <person name="Foster P.G."/>
            <person name="Simillion C."/>
            <person name="Van de Peer Y."/>
            <person name="Miranda-Saavedra D."/>
            <person name="Barton G.J."/>
            <person name="Westrop G.D."/>
            <person name="Mueller S."/>
            <person name="Dessi D."/>
            <person name="Fiori P.L."/>
            <person name="Ren Q."/>
            <person name="Paulsen I."/>
            <person name="Zhang H."/>
            <person name="Bastida-Corcuera F.D."/>
            <person name="Simoes-Barbosa A."/>
            <person name="Brown M.T."/>
            <person name="Hayes R.D."/>
            <person name="Mukherjee M."/>
            <person name="Okumura C.Y."/>
            <person name="Schneider R."/>
            <person name="Smith A.J."/>
            <person name="Vanacova S."/>
            <person name="Villalvazo M."/>
            <person name="Haas B.J."/>
            <person name="Pertea M."/>
            <person name="Feldblyum T.V."/>
            <person name="Utterback T.R."/>
            <person name="Shu C.L."/>
            <person name="Osoegawa K."/>
            <person name="de Jong P.J."/>
            <person name="Hrdy I."/>
            <person name="Horvathova L."/>
            <person name="Zubacova Z."/>
            <person name="Dolezal P."/>
            <person name="Malik S.B."/>
            <person name="Logsdon J.M. Jr."/>
            <person name="Henze K."/>
            <person name="Gupta A."/>
            <person name="Wang C.C."/>
            <person name="Dunne R.L."/>
            <person name="Upcroft J.A."/>
            <person name="Upcroft P."/>
            <person name="White O."/>
            <person name="Salzberg S.L."/>
            <person name="Tang P."/>
            <person name="Chiu C.-H."/>
            <person name="Lee Y.-S."/>
            <person name="Embley T.M."/>
            <person name="Coombs G.H."/>
            <person name="Mottram J.C."/>
            <person name="Tachezy J."/>
            <person name="Fraser-Liggett C.M."/>
            <person name="Johnson P.J."/>
        </authorList>
    </citation>
    <scope>NUCLEOTIDE SEQUENCE [LARGE SCALE GENOMIC DNA]</scope>
    <source>
        <strain evidence="4">G3</strain>
    </source>
</reference>
<evidence type="ECO:0000256" key="3">
    <source>
        <dbReference type="PROSITE-ProRule" id="PRU00023"/>
    </source>
</evidence>
<dbReference type="VEuPathDB" id="TrichDB:TVAGG3_0090060"/>
<sequence>MSSGITQNFEYIAAHIEDYLEDGKLFHVFEPEDIKTILKLANLTSNNFIRLLEQSSTTFEASKLYEYTHDASVSINNFQDAISTLKSVRKYMDLRIFDGLIYFLDQKEKEFVILENRIQNLLESSREEHTAIQILSKIEELKKSNDMESIYEFFDELSESGNQKMISKACEEGLSEKIINGNNILHIASLNGNTRLVKNLIECGCKLETRNEKGHTPLICASEKGHLEVVKYLISVGADKETKDNGGGTPLIYASYKGHLEVVKYLISVGADKEAKDNGGGTPLIWASYKGHLEVVKYLISVGADKEAKNNLGSTPLIYASYKGHLEVVKYLISVGADKEAKDNGGSTPLIYASYKGHLEVVKYLISVGADKEAKNNNG</sequence>
<dbReference type="Pfam" id="PF12796">
    <property type="entry name" value="Ank_2"/>
    <property type="match status" value="2"/>
</dbReference>
<dbReference type="Gene3D" id="1.25.40.20">
    <property type="entry name" value="Ankyrin repeat-containing domain"/>
    <property type="match status" value="2"/>
</dbReference>
<dbReference type="OrthoDB" id="4429489at2759"/>
<proteinExistence type="predicted"/>
<organism evidence="4 5">
    <name type="scientific">Trichomonas vaginalis (strain ATCC PRA-98 / G3)</name>
    <dbReference type="NCBI Taxonomy" id="412133"/>
    <lineage>
        <taxon>Eukaryota</taxon>
        <taxon>Metamonada</taxon>
        <taxon>Parabasalia</taxon>
        <taxon>Trichomonadida</taxon>
        <taxon>Trichomonadidae</taxon>
        <taxon>Trichomonas</taxon>
    </lineage>
</organism>
<dbReference type="PRINTS" id="PR01415">
    <property type="entry name" value="ANKYRIN"/>
</dbReference>
<dbReference type="EMBL" id="DS113374">
    <property type="protein sequence ID" value="EAY08646.1"/>
    <property type="molecule type" value="Genomic_DNA"/>
</dbReference>
<dbReference type="PROSITE" id="PS50088">
    <property type="entry name" value="ANK_REPEAT"/>
    <property type="match status" value="6"/>
</dbReference>
<feature type="repeat" description="ANK" evidence="3">
    <location>
        <begin position="180"/>
        <end position="212"/>
    </location>
</feature>
<dbReference type="KEGG" id="tva:4766565"/>
<keyword evidence="2 3" id="KW-0040">ANK repeat</keyword>
<evidence type="ECO:0000313" key="4">
    <source>
        <dbReference type="EMBL" id="EAY08646.1"/>
    </source>
</evidence>
<evidence type="ECO:0000256" key="1">
    <source>
        <dbReference type="ARBA" id="ARBA00022737"/>
    </source>
</evidence>
<dbReference type="SMART" id="SM00248">
    <property type="entry name" value="ANK"/>
    <property type="match status" value="6"/>
</dbReference>
<feature type="repeat" description="ANK" evidence="3">
    <location>
        <begin position="213"/>
        <end position="245"/>
    </location>
</feature>
<dbReference type="STRING" id="5722.A2EFE9"/>
<dbReference type="InterPro" id="IPR002110">
    <property type="entry name" value="Ankyrin_rpt"/>
</dbReference>
<dbReference type="RefSeq" id="XP_001320869.1">
    <property type="nucleotide sequence ID" value="XM_001320834.1"/>
</dbReference>
<accession>A2EFE9</accession>
<dbReference type="PROSITE" id="PS50297">
    <property type="entry name" value="ANK_REP_REGION"/>
    <property type="match status" value="6"/>
</dbReference>
<evidence type="ECO:0000313" key="5">
    <source>
        <dbReference type="Proteomes" id="UP000001542"/>
    </source>
</evidence>
<dbReference type="Pfam" id="PF00023">
    <property type="entry name" value="Ank"/>
    <property type="match status" value="1"/>
</dbReference>
<feature type="repeat" description="ANK" evidence="3">
    <location>
        <begin position="279"/>
        <end position="311"/>
    </location>
</feature>
<dbReference type="PANTHER" id="PTHR24188">
    <property type="entry name" value="ANKYRIN REPEAT PROTEIN"/>
    <property type="match status" value="1"/>
</dbReference>
<dbReference type="Proteomes" id="UP000001542">
    <property type="component" value="Unassembled WGS sequence"/>
</dbReference>
<dbReference type="AlphaFoldDB" id="A2EFE9"/>
<name>A2EFE9_TRIV3</name>
<keyword evidence="1" id="KW-0677">Repeat</keyword>
<feature type="repeat" description="ANK" evidence="3">
    <location>
        <begin position="246"/>
        <end position="278"/>
    </location>
</feature>
<dbReference type="VEuPathDB" id="TrichDB:TVAG_104510"/>
<gene>
    <name evidence="4" type="ORF">TVAG_240070</name>
</gene>
<dbReference type="SUPFAM" id="SSF48403">
    <property type="entry name" value="Ankyrin repeat"/>
    <property type="match status" value="1"/>
</dbReference>